<organism evidence="2 3">
    <name type="scientific">Acrocarpospora macrocephala</name>
    <dbReference type="NCBI Taxonomy" id="150177"/>
    <lineage>
        <taxon>Bacteria</taxon>
        <taxon>Bacillati</taxon>
        <taxon>Actinomycetota</taxon>
        <taxon>Actinomycetes</taxon>
        <taxon>Streptosporangiales</taxon>
        <taxon>Streptosporangiaceae</taxon>
        <taxon>Acrocarpospora</taxon>
    </lineage>
</organism>
<dbReference type="EMBL" id="BLAE01000007">
    <property type="protein sequence ID" value="GES07607.1"/>
    <property type="molecule type" value="Genomic_DNA"/>
</dbReference>
<keyword evidence="3" id="KW-1185">Reference proteome</keyword>
<feature type="region of interest" description="Disordered" evidence="1">
    <location>
        <begin position="1"/>
        <end position="30"/>
    </location>
</feature>
<comment type="caution">
    <text evidence="2">The sequence shown here is derived from an EMBL/GenBank/DDBJ whole genome shotgun (WGS) entry which is preliminary data.</text>
</comment>
<gene>
    <name evidence="2" type="ORF">Amac_012020</name>
</gene>
<evidence type="ECO:0000313" key="3">
    <source>
        <dbReference type="Proteomes" id="UP000331127"/>
    </source>
</evidence>
<reference evidence="2 3" key="1">
    <citation type="submission" date="2019-10" db="EMBL/GenBank/DDBJ databases">
        <title>Whole genome shotgun sequence of Acrocarpospora macrocephala NBRC 16266.</title>
        <authorList>
            <person name="Ichikawa N."/>
            <person name="Kimura A."/>
            <person name="Kitahashi Y."/>
            <person name="Komaki H."/>
            <person name="Oguchi A."/>
        </authorList>
    </citation>
    <scope>NUCLEOTIDE SEQUENCE [LARGE SCALE GENOMIC DNA]</scope>
    <source>
        <strain evidence="2 3">NBRC 16266</strain>
    </source>
</reference>
<proteinExistence type="predicted"/>
<dbReference type="Proteomes" id="UP000331127">
    <property type="component" value="Unassembled WGS sequence"/>
</dbReference>
<sequence>MKLDLEPARNAPFSSRFAHGEGAPKPSGSGLVEFRCDHQGIITTGDHTINTQIHIPVEALRPVSEVAAPPGTLNVAGRTWYSSAGPMIWPLWTRRSRTESRPV</sequence>
<accession>A0A5M3WEV8</accession>
<protein>
    <submittedName>
        <fullName evidence="2">Uncharacterized protein</fullName>
    </submittedName>
</protein>
<name>A0A5M3WEV8_9ACTN</name>
<dbReference type="AlphaFoldDB" id="A0A5M3WEV8"/>
<evidence type="ECO:0000313" key="2">
    <source>
        <dbReference type="EMBL" id="GES07607.1"/>
    </source>
</evidence>
<evidence type="ECO:0000256" key="1">
    <source>
        <dbReference type="SAM" id="MobiDB-lite"/>
    </source>
</evidence>